<dbReference type="AlphaFoldDB" id="L8J7B8"/>
<dbReference type="EMBL" id="AMZO01000023">
    <property type="protein sequence ID" value="ELR64681.1"/>
    <property type="molecule type" value="Genomic_DNA"/>
</dbReference>
<name>L8J7B8_9GAMM</name>
<protein>
    <submittedName>
        <fullName evidence="1">Uncharacterized protein</fullName>
    </submittedName>
</protein>
<accession>L8J7B8</accession>
<gene>
    <name evidence="1" type="ORF">C942_02252</name>
</gene>
<dbReference type="PATRIC" id="fig|1056511.3.peg.3326"/>
<organism evidence="1 2">
    <name type="scientific">Photobacterium marinum</name>
    <dbReference type="NCBI Taxonomy" id="1056511"/>
    <lineage>
        <taxon>Bacteria</taxon>
        <taxon>Pseudomonadati</taxon>
        <taxon>Pseudomonadota</taxon>
        <taxon>Gammaproteobacteria</taxon>
        <taxon>Vibrionales</taxon>
        <taxon>Vibrionaceae</taxon>
        <taxon>Photobacterium</taxon>
    </lineage>
</organism>
<reference evidence="1 2" key="1">
    <citation type="submission" date="2012-12" db="EMBL/GenBank/DDBJ databases">
        <title>Genome Assembly of Photobacterium sp. AK15.</title>
        <authorList>
            <person name="Khatri I."/>
            <person name="Vaidya B."/>
            <person name="Srinivas T.N.R."/>
            <person name="Subramanian S."/>
            <person name="Pinnaka A."/>
        </authorList>
    </citation>
    <scope>NUCLEOTIDE SEQUENCE [LARGE SCALE GENOMIC DNA]</scope>
    <source>
        <strain evidence="1 2">AK15</strain>
    </source>
</reference>
<proteinExistence type="predicted"/>
<evidence type="ECO:0000313" key="2">
    <source>
        <dbReference type="Proteomes" id="UP000011134"/>
    </source>
</evidence>
<dbReference type="Proteomes" id="UP000011134">
    <property type="component" value="Unassembled WGS sequence"/>
</dbReference>
<keyword evidence="2" id="KW-1185">Reference proteome</keyword>
<sequence>MVIAEWALEGDWYHCDELWRQLWSEVEFLDFVRDSMVEPGRTVKHEFSMSGIY</sequence>
<comment type="caution">
    <text evidence="1">The sequence shown here is derived from an EMBL/GenBank/DDBJ whole genome shotgun (WGS) entry which is preliminary data.</text>
</comment>
<evidence type="ECO:0000313" key="1">
    <source>
        <dbReference type="EMBL" id="ELR64681.1"/>
    </source>
</evidence>